<dbReference type="GO" id="GO:0016791">
    <property type="term" value="F:phosphatase activity"/>
    <property type="evidence" value="ECO:0007669"/>
    <property type="project" value="TreeGrafter"/>
</dbReference>
<keyword evidence="1" id="KW-1133">Transmembrane helix</keyword>
<dbReference type="EMBL" id="HBKQ01031890">
    <property type="protein sequence ID" value="CAE2251855.1"/>
    <property type="molecule type" value="Transcribed_RNA"/>
</dbReference>
<dbReference type="SUPFAM" id="SSF53254">
    <property type="entry name" value="Phosphoglycerate mutase-like"/>
    <property type="match status" value="1"/>
</dbReference>
<gene>
    <name evidence="2" type="ORF">OAUR00152_LOCUS21738</name>
</gene>
<dbReference type="GO" id="GO:0005829">
    <property type="term" value="C:cytosol"/>
    <property type="evidence" value="ECO:0007669"/>
    <property type="project" value="TreeGrafter"/>
</dbReference>
<evidence type="ECO:0000313" key="2">
    <source>
        <dbReference type="EMBL" id="CAE2251855.1"/>
    </source>
</evidence>
<dbReference type="PANTHER" id="PTHR48100">
    <property type="entry name" value="BROAD-SPECIFICITY PHOSPHATASE YOR283W-RELATED"/>
    <property type="match status" value="1"/>
</dbReference>
<name>A0A7S4J567_9STRA</name>
<keyword evidence="1" id="KW-0472">Membrane</keyword>
<keyword evidence="1" id="KW-0812">Transmembrane</keyword>
<dbReference type="Gene3D" id="3.40.50.1240">
    <property type="entry name" value="Phosphoglycerate mutase-like"/>
    <property type="match status" value="1"/>
</dbReference>
<dbReference type="PANTHER" id="PTHR48100:SF33">
    <property type="entry name" value="PEPTIDASE S54 RHOMBOID DOMAIN-CONTAINING PROTEIN"/>
    <property type="match status" value="1"/>
</dbReference>
<dbReference type="AlphaFoldDB" id="A0A7S4J567"/>
<organism evidence="2">
    <name type="scientific">Odontella aurita</name>
    <dbReference type="NCBI Taxonomy" id="265563"/>
    <lineage>
        <taxon>Eukaryota</taxon>
        <taxon>Sar</taxon>
        <taxon>Stramenopiles</taxon>
        <taxon>Ochrophyta</taxon>
        <taxon>Bacillariophyta</taxon>
        <taxon>Mediophyceae</taxon>
        <taxon>Biddulphiophycidae</taxon>
        <taxon>Eupodiscales</taxon>
        <taxon>Odontellaceae</taxon>
        <taxon>Odontella</taxon>
    </lineage>
</organism>
<evidence type="ECO:0000256" key="1">
    <source>
        <dbReference type="SAM" id="Phobius"/>
    </source>
</evidence>
<dbReference type="InterPro" id="IPR050275">
    <property type="entry name" value="PGM_Phosphatase"/>
</dbReference>
<dbReference type="InterPro" id="IPR029033">
    <property type="entry name" value="His_PPase_superfam"/>
</dbReference>
<feature type="transmembrane region" description="Helical" evidence="1">
    <location>
        <begin position="7"/>
        <end position="27"/>
    </location>
</feature>
<protein>
    <submittedName>
        <fullName evidence="2">Uncharacterized protein</fullName>
    </submittedName>
</protein>
<proteinExistence type="predicted"/>
<accession>A0A7S4J567</accession>
<feature type="transmembrane region" description="Helical" evidence="1">
    <location>
        <begin position="98"/>
        <end position="121"/>
    </location>
</feature>
<reference evidence="2" key="1">
    <citation type="submission" date="2021-01" db="EMBL/GenBank/DDBJ databases">
        <authorList>
            <person name="Corre E."/>
            <person name="Pelletier E."/>
            <person name="Niang G."/>
            <person name="Scheremetjew M."/>
            <person name="Finn R."/>
            <person name="Kale V."/>
            <person name="Holt S."/>
            <person name="Cochrane G."/>
            <person name="Meng A."/>
            <person name="Brown T."/>
            <person name="Cohen L."/>
        </authorList>
    </citation>
    <scope>NUCLEOTIDE SEQUENCE</scope>
    <source>
        <strain evidence="2">Isolate 1302-5</strain>
    </source>
</reference>
<sequence>MVDLADILRPVLLFVACCLLYNLPVLVDRVRLTIRGVAYLLFCHDKSWKKPKDPMAEFSSVLSSDEGKKTIEKKTIVFVRHGESTWNDTFNKGTHRSALVFVLGFIPGLIKSFLYELYLILSGKVDSWFYDSPLSHLGLSQVDELGQFLSKKPGTAGAKKMTATEAKYVSILRGDPGATESKLLCSSLRRALSTVAAGFRERLARRPDDKILVVPSLQEISRNPDTLSITPAYKQVAASWIDQSSDLCDFQGIFTKQTDMSLHRGNKPIKTNGLIRMNEFCDFVFSKVKEDVAIVGGHSIYFRSFFRTYLPYNADHVSKKRKVQNAGCVAFTLLKATTDEGDKYMIDPKSIEVIYRGF</sequence>